<name>A0A9N9E9M6_9GLOM</name>
<reference evidence="1" key="1">
    <citation type="submission" date="2021-06" db="EMBL/GenBank/DDBJ databases">
        <authorList>
            <person name="Kallberg Y."/>
            <person name="Tangrot J."/>
            <person name="Rosling A."/>
        </authorList>
    </citation>
    <scope>NUCLEOTIDE SEQUENCE</scope>
    <source>
        <strain evidence="1">CL551</strain>
    </source>
</reference>
<dbReference type="GO" id="GO:0004497">
    <property type="term" value="F:monooxygenase activity"/>
    <property type="evidence" value="ECO:0007669"/>
    <property type="project" value="InterPro"/>
</dbReference>
<proteinExistence type="predicted"/>
<dbReference type="GO" id="GO:0020037">
    <property type="term" value="F:heme binding"/>
    <property type="evidence" value="ECO:0007669"/>
    <property type="project" value="InterPro"/>
</dbReference>
<dbReference type="Pfam" id="PF00067">
    <property type="entry name" value="p450"/>
    <property type="match status" value="1"/>
</dbReference>
<dbReference type="SUPFAM" id="SSF48264">
    <property type="entry name" value="Cytochrome P450"/>
    <property type="match status" value="1"/>
</dbReference>
<accession>A0A9N9E9M6</accession>
<dbReference type="GO" id="GO:0016705">
    <property type="term" value="F:oxidoreductase activity, acting on paired donors, with incorporation or reduction of molecular oxygen"/>
    <property type="evidence" value="ECO:0007669"/>
    <property type="project" value="InterPro"/>
</dbReference>
<sequence length="179" mass="21082">MLADRKRPNSTGLTCHILYLNGLAYDVLQKKYGDFYEVYLGPKRMIWLCREELVHEIMAQKTNSNFHYSVTADSGLDEIGVLNSGVVYNLDYKAWEYYRRFYTRSILKPSFMIQSLNSVREVFNEMEGYWEQLGEDTVLDFPHWTKRFFMDSTLLLTANKRAYSLANYYNSISIGKKVK</sequence>
<dbReference type="EMBL" id="CAJVPV010011697">
    <property type="protein sequence ID" value="CAG8663597.1"/>
    <property type="molecule type" value="Genomic_DNA"/>
</dbReference>
<organism evidence="1 2">
    <name type="scientific">Acaulospora morrowiae</name>
    <dbReference type="NCBI Taxonomy" id="94023"/>
    <lineage>
        <taxon>Eukaryota</taxon>
        <taxon>Fungi</taxon>
        <taxon>Fungi incertae sedis</taxon>
        <taxon>Mucoromycota</taxon>
        <taxon>Glomeromycotina</taxon>
        <taxon>Glomeromycetes</taxon>
        <taxon>Diversisporales</taxon>
        <taxon>Acaulosporaceae</taxon>
        <taxon>Acaulospora</taxon>
    </lineage>
</organism>
<evidence type="ECO:0000313" key="2">
    <source>
        <dbReference type="Proteomes" id="UP000789342"/>
    </source>
</evidence>
<dbReference type="Proteomes" id="UP000789342">
    <property type="component" value="Unassembled WGS sequence"/>
</dbReference>
<dbReference type="AlphaFoldDB" id="A0A9N9E9M6"/>
<dbReference type="GO" id="GO:0005506">
    <property type="term" value="F:iron ion binding"/>
    <property type="evidence" value="ECO:0007669"/>
    <property type="project" value="InterPro"/>
</dbReference>
<keyword evidence="2" id="KW-1185">Reference proteome</keyword>
<dbReference type="Gene3D" id="1.10.630.10">
    <property type="entry name" value="Cytochrome P450"/>
    <property type="match status" value="1"/>
</dbReference>
<protein>
    <submittedName>
        <fullName evidence="1">5482_t:CDS:1</fullName>
    </submittedName>
</protein>
<dbReference type="OrthoDB" id="2385632at2759"/>
<feature type="non-terminal residue" evidence="1">
    <location>
        <position position="179"/>
    </location>
</feature>
<dbReference type="InterPro" id="IPR036396">
    <property type="entry name" value="Cyt_P450_sf"/>
</dbReference>
<comment type="caution">
    <text evidence="1">The sequence shown here is derived from an EMBL/GenBank/DDBJ whole genome shotgun (WGS) entry which is preliminary data.</text>
</comment>
<gene>
    <name evidence="1" type="ORF">AMORRO_LOCUS10512</name>
</gene>
<dbReference type="InterPro" id="IPR001128">
    <property type="entry name" value="Cyt_P450"/>
</dbReference>
<evidence type="ECO:0000313" key="1">
    <source>
        <dbReference type="EMBL" id="CAG8663597.1"/>
    </source>
</evidence>